<evidence type="ECO:0000313" key="2">
    <source>
        <dbReference type="EMBL" id="KAF2259730.1"/>
    </source>
</evidence>
<accession>A0A9P4K1G9</accession>
<organism evidence="2 3">
    <name type="scientific">Lojkania enalia</name>
    <dbReference type="NCBI Taxonomy" id="147567"/>
    <lineage>
        <taxon>Eukaryota</taxon>
        <taxon>Fungi</taxon>
        <taxon>Dikarya</taxon>
        <taxon>Ascomycota</taxon>
        <taxon>Pezizomycotina</taxon>
        <taxon>Dothideomycetes</taxon>
        <taxon>Pleosporomycetidae</taxon>
        <taxon>Pleosporales</taxon>
        <taxon>Pleosporales incertae sedis</taxon>
        <taxon>Lojkania</taxon>
    </lineage>
</organism>
<comment type="caution">
    <text evidence="2">The sequence shown here is derived from an EMBL/GenBank/DDBJ whole genome shotgun (WGS) entry which is preliminary data.</text>
</comment>
<feature type="compositionally biased region" description="Basic and acidic residues" evidence="1">
    <location>
        <begin position="347"/>
        <end position="356"/>
    </location>
</feature>
<evidence type="ECO:0000313" key="3">
    <source>
        <dbReference type="Proteomes" id="UP000800093"/>
    </source>
</evidence>
<dbReference type="Proteomes" id="UP000800093">
    <property type="component" value="Unassembled WGS sequence"/>
</dbReference>
<feature type="region of interest" description="Disordered" evidence="1">
    <location>
        <begin position="155"/>
        <end position="174"/>
    </location>
</feature>
<protein>
    <submittedName>
        <fullName evidence="2">Uncharacterized protein</fullName>
    </submittedName>
</protein>
<dbReference type="EMBL" id="ML986699">
    <property type="protein sequence ID" value="KAF2259730.1"/>
    <property type="molecule type" value="Genomic_DNA"/>
</dbReference>
<reference evidence="3" key="1">
    <citation type="journal article" date="2020" name="Stud. Mycol.">
        <title>101 Dothideomycetes genomes: A test case for predicting lifestyles and emergence of pathogens.</title>
        <authorList>
            <person name="Haridas S."/>
            <person name="Albert R."/>
            <person name="Binder M."/>
            <person name="Bloem J."/>
            <person name="LaButti K."/>
            <person name="Salamov A."/>
            <person name="Andreopoulos B."/>
            <person name="Baker S."/>
            <person name="Barry K."/>
            <person name="Bills G."/>
            <person name="Bluhm B."/>
            <person name="Cannon C."/>
            <person name="Castanera R."/>
            <person name="Culley D."/>
            <person name="Daum C."/>
            <person name="Ezra D."/>
            <person name="Gonzalez J."/>
            <person name="Henrissat B."/>
            <person name="Kuo A."/>
            <person name="Liang C."/>
            <person name="Lipzen A."/>
            <person name="Lutzoni F."/>
            <person name="Magnuson J."/>
            <person name="Mondo S."/>
            <person name="Nolan M."/>
            <person name="Ohm R."/>
            <person name="Pangilinan J."/>
            <person name="Park H.-J."/>
            <person name="Ramirez L."/>
            <person name="Alfaro M."/>
            <person name="Sun H."/>
            <person name="Tritt A."/>
            <person name="Yoshinaga Y."/>
            <person name="Zwiers L.-H."/>
            <person name="Turgeon B."/>
            <person name="Goodwin S."/>
            <person name="Spatafora J."/>
            <person name="Crous P."/>
            <person name="Grigoriev I."/>
        </authorList>
    </citation>
    <scope>NUCLEOTIDE SEQUENCE [LARGE SCALE GENOMIC DNA]</scope>
    <source>
        <strain evidence="3">CBS 304.66</strain>
    </source>
</reference>
<name>A0A9P4K1G9_9PLEO</name>
<gene>
    <name evidence="2" type="ORF">CC78DRAFT_524318</name>
</gene>
<proteinExistence type="predicted"/>
<dbReference type="AlphaFoldDB" id="A0A9P4K1G9"/>
<feature type="region of interest" description="Disordered" evidence="1">
    <location>
        <begin position="337"/>
        <end position="356"/>
    </location>
</feature>
<dbReference type="OrthoDB" id="5411773at2759"/>
<keyword evidence="3" id="KW-1185">Reference proteome</keyword>
<evidence type="ECO:0000256" key="1">
    <source>
        <dbReference type="SAM" id="MobiDB-lite"/>
    </source>
</evidence>
<sequence>MTSPPTARSPRSTPGSKRAAIDHTTAAAAFDALGRQPRQALFRPAQPLTFELANHSKAYLESRQYIGGFTFLNSLLTSGASISTPAKPYAAYLAPAPQLALASTLIVYPVITTKSRSADGLNGSNAALNYLRNVQTTISPLHKSLRDAYAFPDERSRRRTGGRGMSNPQEDNGLESDQLAGLAANSQSLWYRAVDFWHVVGWAFNCSVLHRKRWERWKLWLDVTLGYLEREWSERIRLSKEEDANMEAILKQSLLWHYIASEGPINRANRRRMVKAILAMASSSSRSQFAEIWESETVEPKIEEDEELTTVNIENGDFGDFQVDDEDVIIEDVQGPSAKSLRSAPRKPADEAPPDEKELVIRNAVEAIEHLGGMDAIQLRQRLLALLVQAAQALPWHFTRLSDLFDHFTEDMVHLPTFIFSLLISTSNLSPRLQMGLNANLLLPLLSGQLPDYTVIDPTQSHLEVIFLPSRATTHSYATNAKISLVLEQMFIYMLNSKSLIATDALRKAVELGIEARHSVYGTAKGKKGNAAEEEQAKLLMEQSSERLLGLLEVLEINTGKPPQPYRAKSQSFVMSSLSSDLSFSTPPGSNTEDD</sequence>